<reference evidence="1" key="2">
    <citation type="submission" date="2022-06" db="UniProtKB">
        <authorList>
            <consortium name="EnsemblMetazoa"/>
        </authorList>
    </citation>
    <scope>IDENTIFICATION</scope>
</reference>
<dbReference type="GeneID" id="100573815"/>
<dbReference type="OrthoDB" id="6630513at2759"/>
<name>A0A8R2NLK7_ACYPI</name>
<accession>A0A8R2NLK7</accession>
<dbReference type="RefSeq" id="XP_029341242.1">
    <property type="nucleotide sequence ID" value="XM_029485382.1"/>
</dbReference>
<organism evidence="1 2">
    <name type="scientific">Acyrthosiphon pisum</name>
    <name type="common">Pea aphid</name>
    <dbReference type="NCBI Taxonomy" id="7029"/>
    <lineage>
        <taxon>Eukaryota</taxon>
        <taxon>Metazoa</taxon>
        <taxon>Ecdysozoa</taxon>
        <taxon>Arthropoda</taxon>
        <taxon>Hexapoda</taxon>
        <taxon>Insecta</taxon>
        <taxon>Pterygota</taxon>
        <taxon>Neoptera</taxon>
        <taxon>Paraneoptera</taxon>
        <taxon>Hemiptera</taxon>
        <taxon>Sternorrhyncha</taxon>
        <taxon>Aphidomorpha</taxon>
        <taxon>Aphidoidea</taxon>
        <taxon>Aphididae</taxon>
        <taxon>Macrosiphini</taxon>
        <taxon>Acyrthosiphon</taxon>
    </lineage>
</organism>
<keyword evidence="2" id="KW-1185">Reference proteome</keyword>
<sequence>MWLMLGGDKCRPIGNCTAQIITAFMEFLQVAVRGSGVRFECAVSGNNSCAVLSLMATYGTRMTEFCLAEGLLVCSTKYWSYHVNSLILDTLSRLVDLVEGLQTANFHNRLLASVYDAGLMLRFLAFGKSRLNKTDINSITVQLVDQNNNPIDNFNETLTVVLHIKRHGSDH</sequence>
<dbReference type="EnsemblMetazoa" id="XM_029485382.1">
    <property type="protein sequence ID" value="XP_029341242.1"/>
    <property type="gene ID" value="LOC100573815"/>
</dbReference>
<protein>
    <submittedName>
        <fullName evidence="1">Uncharacterized protein</fullName>
    </submittedName>
</protein>
<proteinExistence type="predicted"/>
<evidence type="ECO:0000313" key="1">
    <source>
        <dbReference type="EnsemblMetazoa" id="XP_029341242.1"/>
    </source>
</evidence>
<dbReference type="Proteomes" id="UP000007819">
    <property type="component" value="Chromosome X"/>
</dbReference>
<reference evidence="2" key="1">
    <citation type="submission" date="2010-06" db="EMBL/GenBank/DDBJ databases">
        <authorList>
            <person name="Jiang H."/>
            <person name="Abraham K."/>
            <person name="Ali S."/>
            <person name="Alsbrooks S.L."/>
            <person name="Anim B.N."/>
            <person name="Anosike U.S."/>
            <person name="Attaway T."/>
            <person name="Bandaranaike D.P."/>
            <person name="Battles P.K."/>
            <person name="Bell S.N."/>
            <person name="Bell A.V."/>
            <person name="Beltran B."/>
            <person name="Bickham C."/>
            <person name="Bustamante Y."/>
            <person name="Caleb T."/>
            <person name="Canada A."/>
            <person name="Cardenas V."/>
            <person name="Carter K."/>
            <person name="Chacko J."/>
            <person name="Chandrabose M.N."/>
            <person name="Chavez D."/>
            <person name="Chavez A."/>
            <person name="Chen L."/>
            <person name="Chu H.-S."/>
            <person name="Claassen K.J."/>
            <person name="Cockrell R."/>
            <person name="Collins M."/>
            <person name="Cooper J.A."/>
            <person name="Cree A."/>
            <person name="Curry S.M."/>
            <person name="Da Y."/>
            <person name="Dao M.D."/>
            <person name="Das B."/>
            <person name="Davila M.-L."/>
            <person name="Davy-Carroll L."/>
            <person name="Denson S."/>
            <person name="Dinh H."/>
            <person name="Ebong V.E."/>
            <person name="Edwards J.R."/>
            <person name="Egan A."/>
            <person name="El-Daye J."/>
            <person name="Escobedo L."/>
            <person name="Fernandez S."/>
            <person name="Fernando P.R."/>
            <person name="Flagg N."/>
            <person name="Forbes L.D."/>
            <person name="Fowler R.G."/>
            <person name="Fu Q."/>
            <person name="Gabisi R.A."/>
            <person name="Ganer J."/>
            <person name="Garbino Pronczuk A."/>
            <person name="Garcia R.M."/>
            <person name="Garner T."/>
            <person name="Garrett T.E."/>
            <person name="Gonzalez D.A."/>
            <person name="Hamid H."/>
            <person name="Hawkins E.S."/>
            <person name="Hirani K."/>
            <person name="Hogues M.E."/>
            <person name="Hollins B."/>
            <person name="Hsiao C.-H."/>
            <person name="Jabil R."/>
            <person name="James M.L."/>
            <person name="Jhangiani S.N."/>
            <person name="Johnson B."/>
            <person name="Johnson Q."/>
            <person name="Joshi V."/>
            <person name="Kalu J.B."/>
            <person name="Kam C."/>
            <person name="Kashfia A."/>
            <person name="Keebler J."/>
            <person name="Kisamo H."/>
            <person name="Kovar C.L."/>
            <person name="Lago L.A."/>
            <person name="Lai C.-Y."/>
            <person name="Laidlaw J."/>
            <person name="Lara F."/>
            <person name="Le T.-K."/>
            <person name="Lee S.L."/>
            <person name="Legall F.H."/>
            <person name="Lemon S.J."/>
            <person name="Lewis L.R."/>
            <person name="Li B."/>
            <person name="Liu Y."/>
            <person name="Liu Y.-S."/>
            <person name="Lopez J."/>
            <person name="Lozado R.J."/>
            <person name="Lu J."/>
            <person name="Madu R.C."/>
            <person name="Maheshwari M."/>
            <person name="Maheshwari R."/>
            <person name="Malloy K."/>
            <person name="Martinez E."/>
            <person name="Mathew T."/>
            <person name="Mercado I.C."/>
            <person name="Mercado C."/>
            <person name="Meyer B."/>
            <person name="Montgomery K."/>
            <person name="Morgan M.B."/>
            <person name="Munidasa M."/>
            <person name="Nazareth L.V."/>
            <person name="Nelson J."/>
            <person name="Ng B.M."/>
            <person name="Nguyen N.B."/>
            <person name="Nguyen P.Q."/>
            <person name="Nguyen T."/>
            <person name="Obregon M."/>
            <person name="Okwuonu G.O."/>
            <person name="Onwere C.G."/>
            <person name="Orozco G."/>
            <person name="Parra A."/>
            <person name="Patel S."/>
            <person name="Patil S."/>
            <person name="Perez A."/>
            <person name="Perez Y."/>
            <person name="Pham C."/>
            <person name="Primus E.L."/>
            <person name="Pu L.-L."/>
            <person name="Puazo M."/>
            <person name="Qin X."/>
            <person name="Quiroz J.B."/>
            <person name="Reese J."/>
            <person name="Richards S."/>
            <person name="Rives C.M."/>
            <person name="Robberts R."/>
            <person name="Ruiz S.J."/>
            <person name="Ruiz M.J."/>
            <person name="Santibanez J."/>
            <person name="Schneider B.W."/>
            <person name="Sisson I."/>
            <person name="Smith M."/>
            <person name="Sodergren E."/>
            <person name="Song X.-Z."/>
            <person name="Song B.B."/>
            <person name="Summersgill H."/>
            <person name="Thelus R."/>
            <person name="Thornton R.D."/>
            <person name="Trejos Z.Y."/>
            <person name="Usmani K."/>
            <person name="Vattathil S."/>
            <person name="Villasana D."/>
            <person name="Walker D.L."/>
            <person name="Wang S."/>
            <person name="Wang K."/>
            <person name="White C.S."/>
            <person name="Williams A.C."/>
            <person name="Williamson J."/>
            <person name="Wilson K."/>
            <person name="Woghiren I.O."/>
            <person name="Woodworth J.R."/>
            <person name="Worley K.C."/>
            <person name="Wright R.A."/>
            <person name="Wu W."/>
            <person name="Young L."/>
            <person name="Zhang L."/>
            <person name="Zhang J."/>
            <person name="Zhu Y."/>
            <person name="Muzny D.M."/>
            <person name="Weinstock G."/>
            <person name="Gibbs R.A."/>
        </authorList>
    </citation>
    <scope>NUCLEOTIDE SEQUENCE [LARGE SCALE GENOMIC DNA]</scope>
    <source>
        <strain evidence="2">LSR1</strain>
    </source>
</reference>
<dbReference type="AlphaFoldDB" id="A0A8R2NLK7"/>
<evidence type="ECO:0000313" key="2">
    <source>
        <dbReference type="Proteomes" id="UP000007819"/>
    </source>
</evidence>
<dbReference type="KEGG" id="api:100573815"/>